<dbReference type="STRING" id="364200.SAMN04488515_1114"/>
<keyword evidence="3" id="KW-1185">Reference proteome</keyword>
<evidence type="ECO:0000313" key="2">
    <source>
        <dbReference type="EMBL" id="SEW11370.1"/>
    </source>
</evidence>
<protein>
    <submittedName>
        <fullName evidence="2">Protein N-acetyltransferase, RimJ/RimL family</fullName>
    </submittedName>
</protein>
<feature type="domain" description="N-acetyltransferase" evidence="1">
    <location>
        <begin position="9"/>
        <end position="136"/>
    </location>
</feature>
<dbReference type="RefSeq" id="WP_165611788.1">
    <property type="nucleotide sequence ID" value="NZ_FOIZ01000001.1"/>
</dbReference>
<dbReference type="AlphaFoldDB" id="A0A1I0PCN8"/>
<dbReference type="Proteomes" id="UP000199167">
    <property type="component" value="Unassembled WGS sequence"/>
</dbReference>
<reference evidence="2 3" key="1">
    <citation type="submission" date="2016-10" db="EMBL/GenBank/DDBJ databases">
        <authorList>
            <person name="de Groot N.N."/>
        </authorList>
    </citation>
    <scope>NUCLEOTIDE SEQUENCE [LARGE SCALE GENOMIC DNA]</scope>
    <source>
        <strain evidence="2 3">DSM 17925</strain>
    </source>
</reference>
<evidence type="ECO:0000313" key="3">
    <source>
        <dbReference type="Proteomes" id="UP000199167"/>
    </source>
</evidence>
<dbReference type="SUPFAM" id="SSF55729">
    <property type="entry name" value="Acyl-CoA N-acyltransferases (Nat)"/>
    <property type="match status" value="1"/>
</dbReference>
<dbReference type="PANTHER" id="PTHR43792">
    <property type="entry name" value="GNAT FAMILY, PUTATIVE (AFU_ORTHOLOGUE AFUA_3G00765)-RELATED-RELATED"/>
    <property type="match status" value="1"/>
</dbReference>
<accession>A0A1I0PCN8</accession>
<dbReference type="Pfam" id="PF13302">
    <property type="entry name" value="Acetyltransf_3"/>
    <property type="match status" value="1"/>
</dbReference>
<proteinExistence type="predicted"/>
<dbReference type="EMBL" id="FOIZ01000001">
    <property type="protein sequence ID" value="SEW11370.1"/>
    <property type="molecule type" value="Genomic_DNA"/>
</dbReference>
<keyword evidence="2" id="KW-0808">Transferase</keyword>
<evidence type="ECO:0000259" key="1">
    <source>
        <dbReference type="Pfam" id="PF13302"/>
    </source>
</evidence>
<dbReference type="InterPro" id="IPR016181">
    <property type="entry name" value="Acyl_CoA_acyltransferase"/>
</dbReference>
<dbReference type="Gene3D" id="3.40.630.30">
    <property type="match status" value="1"/>
</dbReference>
<dbReference type="InterPro" id="IPR051531">
    <property type="entry name" value="N-acetyltransferase"/>
</dbReference>
<dbReference type="InterPro" id="IPR000182">
    <property type="entry name" value="GNAT_dom"/>
</dbReference>
<name>A0A1I0PCN8_9RHOB</name>
<gene>
    <name evidence="2" type="ORF">SAMN04488515_1114</name>
</gene>
<organism evidence="2 3">
    <name type="scientific">Cognatiyoonia koreensis</name>
    <dbReference type="NCBI Taxonomy" id="364200"/>
    <lineage>
        <taxon>Bacteria</taxon>
        <taxon>Pseudomonadati</taxon>
        <taxon>Pseudomonadota</taxon>
        <taxon>Alphaproteobacteria</taxon>
        <taxon>Rhodobacterales</taxon>
        <taxon>Paracoccaceae</taxon>
        <taxon>Cognatiyoonia</taxon>
    </lineage>
</organism>
<dbReference type="GO" id="GO:0016747">
    <property type="term" value="F:acyltransferase activity, transferring groups other than amino-acyl groups"/>
    <property type="evidence" value="ECO:0007669"/>
    <property type="project" value="InterPro"/>
</dbReference>
<sequence>MTPTLKTERLTLRPPLPTDATPITAALQNPNVHFWLTAVTQPYDFQDAENFLISCTHASANLHWVLDEGGGLIGLISIGSELGYWLRTEDHGRGLMTEAATAVVTDYFTYADDPLVSGYHLGNDASCNVLKKLGFVNTHIDAPIKSATGQPVPTQRMVLTKSLWNAR</sequence>